<evidence type="ECO:0000259" key="16">
    <source>
        <dbReference type="PROSITE" id="PS50051"/>
    </source>
</evidence>
<feature type="region of interest" description="Disordered" evidence="15">
    <location>
        <begin position="1"/>
        <end position="54"/>
    </location>
</feature>
<dbReference type="Gene3D" id="1.20.58.870">
    <property type="match status" value="1"/>
</dbReference>
<dbReference type="GO" id="GO:0003697">
    <property type="term" value="F:single-stranded DNA binding"/>
    <property type="evidence" value="ECO:0007669"/>
    <property type="project" value="TreeGrafter"/>
</dbReference>
<evidence type="ECO:0000256" key="15">
    <source>
        <dbReference type="SAM" id="MobiDB-lite"/>
    </source>
</evidence>
<feature type="compositionally biased region" description="Low complexity" evidence="15">
    <location>
        <begin position="387"/>
        <end position="404"/>
    </location>
</feature>
<evidence type="ECO:0000256" key="12">
    <source>
        <dbReference type="ARBA" id="ARBA00053280"/>
    </source>
</evidence>
<dbReference type="InterPro" id="IPR018525">
    <property type="entry name" value="MCM_CS"/>
</dbReference>
<dbReference type="Gene3D" id="2.40.50.140">
    <property type="entry name" value="Nucleic acid-binding proteins"/>
    <property type="match status" value="1"/>
</dbReference>
<dbReference type="InterPro" id="IPR027417">
    <property type="entry name" value="P-loop_NTPase"/>
</dbReference>
<dbReference type="GO" id="GO:0005524">
    <property type="term" value="F:ATP binding"/>
    <property type="evidence" value="ECO:0007669"/>
    <property type="project" value="UniProtKB-UniRule"/>
</dbReference>
<dbReference type="CDD" id="cd17757">
    <property type="entry name" value="MCM6"/>
    <property type="match status" value="1"/>
</dbReference>
<dbReference type="PRINTS" id="PR01657">
    <property type="entry name" value="MCMFAMILY"/>
</dbReference>
<dbReference type="Proteomes" id="UP001472866">
    <property type="component" value="Chromosome 09"/>
</dbReference>
<dbReference type="GO" id="GO:0000347">
    <property type="term" value="C:THO complex"/>
    <property type="evidence" value="ECO:0007669"/>
    <property type="project" value="UniProtKB-ARBA"/>
</dbReference>
<sequence>MSDRTPTPSRPGATPRTPSSRGRSPRSRQQPAVTNNTTTNGGAAATGTVSDPQADTVMMQQMQQPTDSRVSEAVKRSFVNFLDNFTVTDQNKGNGLSGSQQQSQDGDRATTNQAATTEQESERLGTEGNGGVRHPYVEQAAAMAAQNRQTLYVDYEHLSDWDATLASEVVEGQYYRFEPALRTAVGAFLQQHQPAFAGAAAAAAMNAGPGAAEGANAASSGASSKDFWVSFYNLPSVFRMRGLRTERIGQLSSFCGTVTRVSEVRPELVLASFKCGECGTVNHGVEQQFRFTTPTNCSNPTCGNRTSFHLLRDSCKFVDWQRLRVQENPDEVPPGCMPRSIDVIVRNDNVEKARAGDRMVFTGSLIVIPDAAALMGNKSTIGGSPDQAQQRRGSAAGRSGNASAAGEGIGGLKALGSRQLTYKLAFLANSVHLHHFQSQADQVAAVLQGGSDAMEEEEGGESHFTEEELQDIGLMRSDPNLYNNLVKSMAPKVFGHADIKRAILLMLFGGMHKESKEGVKLRGDINVCVVGDPACAKSQFLKYVASFMPRTVYTSGKASTAAGLTASVVKDVETGEFCIEAGALMLADNGICCIDEFDKMDMKDQVAIHEAMEQQTISISKAGIQATLNARTSILAAANPAGGRYDRSRGLKYNVALPPAILSRFDLIHVMIDEPDDAFDYNLAHHIVKVHQKKSEALTPVYTNQQLQRYIKYARQIKPRITPEASQALKKAYVRLRSNDIQPGQSFAYRMTVRQLESMIRLSEALARVHCEFEISTVHVAEAERLLKTSIISVEAHDVDLDRAPMPESLQSFIDHGHRVIRERMEDGGADEDAAMAAEGGAGEGQQDPGAALKSIPVPTSVPYTKYREVTGLIVTYLDSEEKRATEGAYAGVKQADLMRWYMDEVSKSGKFSSLDEMAQEYMLLQRIMEHLINVDQTLIVMEPNEEDLTQRTLVLNANYVLDQ</sequence>
<dbReference type="Gene3D" id="3.30.1640.10">
    <property type="entry name" value="mini-chromosome maintenance (MCM) complex, chain A, domain 1"/>
    <property type="match status" value="1"/>
</dbReference>
<dbReference type="GO" id="GO:1990518">
    <property type="term" value="F:single-stranded 3'-5' DNA helicase activity"/>
    <property type="evidence" value="ECO:0007669"/>
    <property type="project" value="TreeGrafter"/>
</dbReference>
<comment type="catalytic activity">
    <reaction evidence="11 14">
        <text>ATP + H2O = ADP + phosphate + H(+)</text>
        <dbReference type="Rhea" id="RHEA:13065"/>
        <dbReference type="ChEBI" id="CHEBI:15377"/>
        <dbReference type="ChEBI" id="CHEBI:15378"/>
        <dbReference type="ChEBI" id="CHEBI:30616"/>
        <dbReference type="ChEBI" id="CHEBI:43474"/>
        <dbReference type="ChEBI" id="CHEBI:456216"/>
        <dbReference type="EC" id="3.6.4.12"/>
    </reaction>
</comment>
<dbReference type="InterPro" id="IPR041562">
    <property type="entry name" value="MCM_lid"/>
</dbReference>
<feature type="compositionally biased region" description="Low complexity" evidence="15">
    <location>
        <begin position="97"/>
        <end position="118"/>
    </location>
</feature>
<accession>A0AAX4PEW9</accession>
<proteinExistence type="inferred from homology"/>
<feature type="region of interest" description="Disordered" evidence="15">
    <location>
        <begin position="87"/>
        <end position="132"/>
    </location>
</feature>
<dbReference type="PROSITE" id="PS50051">
    <property type="entry name" value="MCM_2"/>
    <property type="match status" value="1"/>
</dbReference>
<dbReference type="AlphaFoldDB" id="A0AAX4PEW9"/>
<comment type="subunit">
    <text evidence="14">Component of the MCM2-7 complex.</text>
</comment>
<evidence type="ECO:0000256" key="13">
    <source>
        <dbReference type="RuleBase" id="RU004070"/>
    </source>
</evidence>
<dbReference type="InterPro" id="IPR012340">
    <property type="entry name" value="NA-bd_OB-fold"/>
</dbReference>
<evidence type="ECO:0000256" key="4">
    <source>
        <dbReference type="ARBA" id="ARBA00022741"/>
    </source>
</evidence>
<protein>
    <recommendedName>
        <fullName evidence="14">DNA replication licensing factor MCM6</fullName>
        <ecNumber evidence="14">3.6.4.12</ecNumber>
    </recommendedName>
</protein>
<organism evidence="17 18">
    <name type="scientific">Chloropicon roscoffensis</name>
    <dbReference type="NCBI Taxonomy" id="1461544"/>
    <lineage>
        <taxon>Eukaryota</taxon>
        <taxon>Viridiplantae</taxon>
        <taxon>Chlorophyta</taxon>
        <taxon>Chloropicophyceae</taxon>
        <taxon>Chloropicales</taxon>
        <taxon>Chloropicaceae</taxon>
        <taxon>Chloropicon</taxon>
    </lineage>
</organism>
<keyword evidence="6 14" id="KW-0347">Helicase</keyword>
<dbReference type="InterPro" id="IPR027925">
    <property type="entry name" value="MCM_N"/>
</dbReference>
<dbReference type="EC" id="3.6.4.12" evidence="14"/>
<keyword evidence="8 13" id="KW-0238">DNA-binding</keyword>
<evidence type="ECO:0000256" key="8">
    <source>
        <dbReference type="ARBA" id="ARBA00023125"/>
    </source>
</evidence>
<evidence type="ECO:0000256" key="9">
    <source>
        <dbReference type="ARBA" id="ARBA00023242"/>
    </source>
</evidence>
<dbReference type="SUPFAM" id="SSF52540">
    <property type="entry name" value="P-loop containing nucleoside triphosphate hydrolases"/>
    <property type="match status" value="1"/>
</dbReference>
<dbReference type="Pfam" id="PF14551">
    <property type="entry name" value="MCM_N"/>
    <property type="match status" value="1"/>
</dbReference>
<dbReference type="GO" id="GO:0042555">
    <property type="term" value="C:MCM complex"/>
    <property type="evidence" value="ECO:0007669"/>
    <property type="project" value="UniProtKB-UniRule"/>
</dbReference>
<dbReference type="GO" id="GO:0000727">
    <property type="term" value="P:double-strand break repair via break-induced replication"/>
    <property type="evidence" value="ECO:0007669"/>
    <property type="project" value="TreeGrafter"/>
</dbReference>
<evidence type="ECO:0000313" key="17">
    <source>
        <dbReference type="EMBL" id="WZN64190.1"/>
    </source>
</evidence>
<dbReference type="InterPro" id="IPR033762">
    <property type="entry name" value="MCM_OB"/>
</dbReference>
<dbReference type="Gene3D" id="3.40.50.300">
    <property type="entry name" value="P-loop containing nucleotide triphosphate hydrolases"/>
    <property type="match status" value="1"/>
</dbReference>
<dbReference type="InterPro" id="IPR031327">
    <property type="entry name" value="MCM"/>
</dbReference>
<dbReference type="Pfam" id="PF18263">
    <property type="entry name" value="WHD_MCM6"/>
    <property type="match status" value="1"/>
</dbReference>
<keyword evidence="7 13" id="KW-0067">ATP-binding</keyword>
<evidence type="ECO:0000256" key="6">
    <source>
        <dbReference type="ARBA" id="ARBA00022806"/>
    </source>
</evidence>
<dbReference type="PANTHER" id="PTHR11630:SF43">
    <property type="entry name" value="DNA REPLICATION LICENSING FACTOR MCM6"/>
    <property type="match status" value="1"/>
</dbReference>
<dbReference type="PROSITE" id="PS00847">
    <property type="entry name" value="MCM_1"/>
    <property type="match status" value="1"/>
</dbReference>
<evidence type="ECO:0000256" key="7">
    <source>
        <dbReference type="ARBA" id="ARBA00022840"/>
    </source>
</evidence>
<dbReference type="InterPro" id="IPR041024">
    <property type="entry name" value="Mcm6_C"/>
</dbReference>
<keyword evidence="4 13" id="KW-0547">Nucleotide-binding</keyword>
<dbReference type="PANTHER" id="PTHR11630">
    <property type="entry name" value="DNA REPLICATION LICENSING FACTOR MCM FAMILY MEMBER"/>
    <property type="match status" value="1"/>
</dbReference>
<comment type="subcellular location">
    <subcellularLocation>
        <location evidence="1 14">Nucleus</location>
    </subcellularLocation>
</comment>
<dbReference type="GO" id="GO:0006270">
    <property type="term" value="P:DNA replication initiation"/>
    <property type="evidence" value="ECO:0007669"/>
    <property type="project" value="UniProtKB-UniRule"/>
</dbReference>
<name>A0AAX4PEW9_9CHLO</name>
<dbReference type="Gene3D" id="2.20.28.10">
    <property type="match status" value="1"/>
</dbReference>
<keyword evidence="3 14" id="KW-0235">DNA replication</keyword>
<dbReference type="InterPro" id="IPR001208">
    <property type="entry name" value="MCM_dom"/>
</dbReference>
<dbReference type="GO" id="GO:0016787">
    <property type="term" value="F:hydrolase activity"/>
    <property type="evidence" value="ECO:0007669"/>
    <property type="project" value="UniProtKB-KW"/>
</dbReference>
<evidence type="ECO:0000256" key="3">
    <source>
        <dbReference type="ARBA" id="ARBA00022705"/>
    </source>
</evidence>
<feature type="compositionally biased region" description="Low complexity" evidence="15">
    <location>
        <begin position="14"/>
        <end position="48"/>
    </location>
</feature>
<dbReference type="FunFam" id="3.40.50.300:FF:000115">
    <property type="entry name" value="DNA helicase"/>
    <property type="match status" value="1"/>
</dbReference>
<comment type="function">
    <text evidence="14">Acts as component of the MCM2-7 complex (MCM complex) which is the replicative helicase essential for 'once per cell cycle' DNA replication initiation and elongation in eukaryotic cells. The active ATPase sites in the MCM2-7 ring are formed through the interaction surfaces of two neighboring subunits such that a critical structure of a conserved arginine finger motif is provided in trans relative to the ATP-binding site of the Walker A box of the adjacent subunit. The six ATPase active sites, however, are likely to contribute differentially to the complex helicase activity.</text>
</comment>
<dbReference type="Pfam" id="PF17207">
    <property type="entry name" value="MCM_OB"/>
    <property type="match status" value="1"/>
</dbReference>
<evidence type="ECO:0000256" key="14">
    <source>
        <dbReference type="RuleBase" id="RU368064"/>
    </source>
</evidence>
<evidence type="ECO:0000256" key="11">
    <source>
        <dbReference type="ARBA" id="ARBA00047995"/>
    </source>
</evidence>
<feature type="domain" description="MCM C-terminal AAA(+) ATPase" evidence="16">
    <location>
        <begin position="481"/>
        <end position="687"/>
    </location>
</feature>
<reference evidence="17 18" key="1">
    <citation type="submission" date="2024-03" db="EMBL/GenBank/DDBJ databases">
        <title>Complete genome sequence of the green alga Chloropicon roscoffensis RCC1871.</title>
        <authorList>
            <person name="Lemieux C."/>
            <person name="Pombert J.-F."/>
            <person name="Otis C."/>
            <person name="Turmel M."/>
        </authorList>
    </citation>
    <scope>NUCLEOTIDE SEQUENCE [LARGE SCALE GENOMIC DNA]</scope>
    <source>
        <strain evidence="17 18">RCC1871</strain>
    </source>
</reference>
<keyword evidence="10 14" id="KW-0131">Cell cycle</keyword>
<keyword evidence="18" id="KW-1185">Reference proteome</keyword>
<evidence type="ECO:0000256" key="1">
    <source>
        <dbReference type="ARBA" id="ARBA00004123"/>
    </source>
</evidence>
<keyword evidence="9" id="KW-0539">Nucleus</keyword>
<dbReference type="SMART" id="SM00350">
    <property type="entry name" value="MCM"/>
    <property type="match status" value="1"/>
</dbReference>
<dbReference type="GO" id="GO:1902969">
    <property type="term" value="P:mitotic DNA replication"/>
    <property type="evidence" value="ECO:0007669"/>
    <property type="project" value="TreeGrafter"/>
</dbReference>
<dbReference type="FunFam" id="2.20.28.10:FF:000003">
    <property type="entry name" value="DNA helicase"/>
    <property type="match status" value="1"/>
</dbReference>
<dbReference type="SUPFAM" id="SSF50249">
    <property type="entry name" value="Nucleic acid-binding proteins"/>
    <property type="match status" value="1"/>
</dbReference>
<comment type="similarity">
    <text evidence="2 13">Belongs to the MCM family.</text>
</comment>
<dbReference type="Pfam" id="PF00493">
    <property type="entry name" value="MCM"/>
    <property type="match status" value="1"/>
</dbReference>
<evidence type="ECO:0000256" key="2">
    <source>
        <dbReference type="ARBA" id="ARBA00008010"/>
    </source>
</evidence>
<evidence type="ECO:0000256" key="5">
    <source>
        <dbReference type="ARBA" id="ARBA00022801"/>
    </source>
</evidence>
<gene>
    <name evidence="17" type="ORF">HKI87_09g57440</name>
</gene>
<evidence type="ECO:0000256" key="10">
    <source>
        <dbReference type="ARBA" id="ARBA00023306"/>
    </source>
</evidence>
<dbReference type="PRINTS" id="PR01662">
    <property type="entry name" value="MCMPROTEIN6"/>
</dbReference>
<dbReference type="InterPro" id="IPR008049">
    <property type="entry name" value="MCM6"/>
</dbReference>
<comment type="function">
    <text evidence="12">Probable component of the MCM2-7 complex (MCM complex) that may function as a DNA helicase and which is essential to undergo a single round of replication initiation and elongation per cell cycle in eukaryotic cells.</text>
</comment>
<dbReference type="Pfam" id="PF17855">
    <property type="entry name" value="MCM_lid"/>
    <property type="match status" value="1"/>
</dbReference>
<keyword evidence="5 14" id="KW-0378">Hydrolase</keyword>
<feature type="region of interest" description="Disordered" evidence="15">
    <location>
        <begin position="378"/>
        <end position="404"/>
    </location>
</feature>
<evidence type="ECO:0000313" key="18">
    <source>
        <dbReference type="Proteomes" id="UP001472866"/>
    </source>
</evidence>
<dbReference type="EMBL" id="CP151509">
    <property type="protein sequence ID" value="WZN64190.1"/>
    <property type="molecule type" value="Genomic_DNA"/>
</dbReference>